<dbReference type="Gene3D" id="3.30.70.2860">
    <property type="match status" value="1"/>
</dbReference>
<dbReference type="SUPFAM" id="SSF142433">
    <property type="entry name" value="CinA-like"/>
    <property type="match status" value="1"/>
</dbReference>
<gene>
    <name evidence="1" type="primary">cinA</name>
    <name evidence="3" type="ORF">DealDRAFT_0438</name>
</gene>
<dbReference type="NCBIfam" id="TIGR00200">
    <property type="entry name" value="cinA_nterm"/>
    <property type="match status" value="1"/>
</dbReference>
<comment type="similarity">
    <text evidence="1">Belongs to the CinA family.</text>
</comment>
<accession>C0GDM5</accession>
<dbReference type="eggNOG" id="COG1546">
    <property type="taxonomic scope" value="Bacteria"/>
</dbReference>
<keyword evidence="4" id="KW-1185">Reference proteome</keyword>
<dbReference type="Gene3D" id="3.90.950.20">
    <property type="entry name" value="CinA-like"/>
    <property type="match status" value="1"/>
</dbReference>
<comment type="caution">
    <text evidence="3">The sequence shown here is derived from an EMBL/GenBank/DDBJ whole genome shotgun (WGS) entry which is preliminary data.</text>
</comment>
<dbReference type="InterPro" id="IPR036425">
    <property type="entry name" value="MoaB/Mog-like_dom_sf"/>
</dbReference>
<dbReference type="InterPro" id="IPR001453">
    <property type="entry name" value="MoaB/Mog_dom"/>
</dbReference>
<dbReference type="InterPro" id="IPR050101">
    <property type="entry name" value="CinA"/>
</dbReference>
<evidence type="ECO:0000313" key="3">
    <source>
        <dbReference type="EMBL" id="EEG78508.1"/>
    </source>
</evidence>
<protein>
    <recommendedName>
        <fullName evidence="1">Putative competence-damage inducible protein</fullName>
    </recommendedName>
</protein>
<dbReference type="PIRSF" id="PIRSF006728">
    <property type="entry name" value="CinA"/>
    <property type="match status" value="1"/>
</dbReference>
<dbReference type="PANTHER" id="PTHR13939">
    <property type="entry name" value="NICOTINAMIDE-NUCLEOTIDE AMIDOHYDROLASE PNCC"/>
    <property type="match status" value="1"/>
</dbReference>
<dbReference type="SMART" id="SM00852">
    <property type="entry name" value="MoCF_biosynth"/>
    <property type="match status" value="1"/>
</dbReference>
<evidence type="ECO:0000259" key="2">
    <source>
        <dbReference type="SMART" id="SM00852"/>
    </source>
</evidence>
<dbReference type="EMBL" id="ACJM01000002">
    <property type="protein sequence ID" value="EEG78508.1"/>
    <property type="molecule type" value="Genomic_DNA"/>
</dbReference>
<dbReference type="InterPro" id="IPR008135">
    <property type="entry name" value="Competence-induced_CinA"/>
</dbReference>
<dbReference type="RefSeq" id="WP_008514433.1">
    <property type="nucleotide sequence ID" value="NZ_ACJM01000002.1"/>
</dbReference>
<dbReference type="InterPro" id="IPR041424">
    <property type="entry name" value="CinA_KH"/>
</dbReference>
<dbReference type="SUPFAM" id="SSF53218">
    <property type="entry name" value="Molybdenum cofactor biosynthesis proteins"/>
    <property type="match status" value="1"/>
</dbReference>
<dbReference type="InterPro" id="IPR036653">
    <property type="entry name" value="CinA-like_C"/>
</dbReference>
<organism evidence="3 4">
    <name type="scientific">Dethiobacter alkaliphilus AHT 1</name>
    <dbReference type="NCBI Taxonomy" id="555088"/>
    <lineage>
        <taxon>Bacteria</taxon>
        <taxon>Bacillati</taxon>
        <taxon>Bacillota</taxon>
        <taxon>Dethiobacteria</taxon>
        <taxon>Dethiobacterales</taxon>
        <taxon>Dethiobacteraceae</taxon>
        <taxon>Dethiobacter</taxon>
    </lineage>
</organism>
<evidence type="ECO:0000313" key="4">
    <source>
        <dbReference type="Proteomes" id="UP000006443"/>
    </source>
</evidence>
<dbReference type="NCBIfam" id="NF001813">
    <property type="entry name" value="PRK00549.1"/>
    <property type="match status" value="1"/>
</dbReference>
<dbReference type="OrthoDB" id="9801454at2"/>
<feature type="domain" description="MoaB/Mog" evidence="2">
    <location>
        <begin position="4"/>
        <end position="171"/>
    </location>
</feature>
<dbReference type="InterPro" id="IPR008136">
    <property type="entry name" value="CinA_C"/>
</dbReference>
<proteinExistence type="inferred from homology"/>
<dbReference type="Gene3D" id="3.40.980.10">
    <property type="entry name" value="MoaB/Mog-like domain"/>
    <property type="match status" value="1"/>
</dbReference>
<dbReference type="eggNOG" id="COG1058">
    <property type="taxonomic scope" value="Bacteria"/>
</dbReference>
<dbReference type="Pfam" id="PF18146">
    <property type="entry name" value="CinA_KH"/>
    <property type="match status" value="1"/>
</dbReference>
<evidence type="ECO:0000256" key="1">
    <source>
        <dbReference type="HAMAP-Rule" id="MF_00226"/>
    </source>
</evidence>
<dbReference type="NCBIfam" id="TIGR00199">
    <property type="entry name" value="PncC_domain"/>
    <property type="match status" value="1"/>
</dbReference>
<dbReference type="Pfam" id="PF00994">
    <property type="entry name" value="MoCF_biosynth"/>
    <property type="match status" value="1"/>
</dbReference>
<reference evidence="3 4" key="1">
    <citation type="submission" date="2009-02" db="EMBL/GenBank/DDBJ databases">
        <title>Sequencing of the draft genome and assembly of Dethiobacter alkaliphilus AHT 1.</title>
        <authorList>
            <consortium name="US DOE Joint Genome Institute (JGI-PGF)"/>
            <person name="Lucas S."/>
            <person name="Copeland A."/>
            <person name="Lapidus A."/>
            <person name="Glavina del Rio T."/>
            <person name="Dalin E."/>
            <person name="Tice H."/>
            <person name="Bruce D."/>
            <person name="Goodwin L."/>
            <person name="Pitluck S."/>
            <person name="Larimer F."/>
            <person name="Land M.L."/>
            <person name="Hauser L."/>
            <person name="Muyzer G."/>
        </authorList>
    </citation>
    <scope>NUCLEOTIDE SEQUENCE [LARGE SCALE GENOMIC DNA]</scope>
    <source>
        <strain evidence="3 4">AHT 1</strain>
    </source>
</reference>
<dbReference type="NCBIfam" id="TIGR00177">
    <property type="entry name" value="molyb_syn"/>
    <property type="match status" value="1"/>
</dbReference>
<dbReference type="STRING" id="555088.DealDRAFT_0438"/>
<name>C0GDM5_DETAL</name>
<dbReference type="HAMAP" id="MF_00226_B">
    <property type="entry name" value="CinA_B"/>
    <property type="match status" value="1"/>
</dbReference>
<dbReference type="PANTHER" id="PTHR13939:SF0">
    <property type="entry name" value="NMN AMIDOHYDROLASE-LIKE PROTEIN YFAY"/>
    <property type="match status" value="1"/>
</dbReference>
<dbReference type="AlphaFoldDB" id="C0GDM5"/>
<sequence length="412" mass="44955">MKTEIIAVGTELLLGQIANTNARFISEELAKLGIDVFWHTVVGDNPSRVKQAFRLAQTRADLIIFSGGLGPTMDDLTKETVAEVLGLEMVKDEAWEAYLEELFAKMGRSMTDNNRKQALLPKGARLLENDHGTAPGIWLEDNGKIVVLLPGPPRELEPLFRDKVVPLLPQGNCVILSRVLKVAGLGESALEEKIHDLVVEQTNPTIAPLAKYSEVHLRLTAKAESTEEAQKLLDKTEGKLLTRLGEAVFGRDEETMAMAVARLLWKRNLTFAAAESCTGGYLSHIMTNIAGSSDYFLQGQVTYSNRAKTDLLGINPVLIRDYGAVSEEVGRAMAENIRRRSAADVAVGITGVAGPTGGSDQKPVGLVFIALATPQGVSCRRFNFFGNRETIKERAVMAALNMLRLYLLNLNG</sequence>
<dbReference type="CDD" id="cd00885">
    <property type="entry name" value="cinA"/>
    <property type="match status" value="1"/>
</dbReference>
<dbReference type="Pfam" id="PF02464">
    <property type="entry name" value="CinA"/>
    <property type="match status" value="1"/>
</dbReference>
<dbReference type="Proteomes" id="UP000006443">
    <property type="component" value="Unassembled WGS sequence"/>
</dbReference>